<evidence type="ECO:0000256" key="4">
    <source>
        <dbReference type="ARBA" id="ARBA00022801"/>
    </source>
</evidence>
<keyword evidence="9" id="KW-1185">Reference proteome</keyword>
<dbReference type="SUPFAM" id="SSF53955">
    <property type="entry name" value="Lysozyme-like"/>
    <property type="match status" value="1"/>
</dbReference>
<evidence type="ECO:0000256" key="5">
    <source>
        <dbReference type="ARBA" id="ARBA00023200"/>
    </source>
</evidence>
<keyword evidence="2 7" id="KW-0929">Antimicrobial</keyword>
<dbReference type="OrthoDB" id="5327667at2"/>
<dbReference type="GO" id="GO:0031640">
    <property type="term" value="P:killing of cells of another organism"/>
    <property type="evidence" value="ECO:0007669"/>
    <property type="project" value="UniProtKB-KW"/>
</dbReference>
<dbReference type="EMBL" id="CP013264">
    <property type="protein sequence ID" value="ALR21896.1"/>
    <property type="molecule type" value="Genomic_DNA"/>
</dbReference>
<keyword evidence="5" id="KW-1035">Host cytoplasm</keyword>
<dbReference type="InterPro" id="IPR023346">
    <property type="entry name" value="Lysozyme-like_dom_sf"/>
</dbReference>
<gene>
    <name evidence="8" type="ORF">ATN00_17960</name>
</gene>
<dbReference type="CDD" id="cd00737">
    <property type="entry name" value="lyz_endolysin_autolysin"/>
    <property type="match status" value="1"/>
</dbReference>
<dbReference type="InterPro" id="IPR034690">
    <property type="entry name" value="Endolysin_T4_type"/>
</dbReference>
<dbReference type="GO" id="GO:0009253">
    <property type="term" value="P:peptidoglycan catabolic process"/>
    <property type="evidence" value="ECO:0007669"/>
    <property type="project" value="InterPro"/>
</dbReference>
<dbReference type="Pfam" id="PF00959">
    <property type="entry name" value="Phage_lysozyme"/>
    <property type="match status" value="1"/>
</dbReference>
<dbReference type="GO" id="GO:0016998">
    <property type="term" value="P:cell wall macromolecule catabolic process"/>
    <property type="evidence" value="ECO:0007669"/>
    <property type="project" value="InterPro"/>
</dbReference>
<accession>A0A0S3F2S9</accession>
<evidence type="ECO:0000256" key="2">
    <source>
        <dbReference type="ARBA" id="ARBA00022529"/>
    </source>
</evidence>
<dbReference type="KEGG" id="sbd:ATN00_17960"/>
<evidence type="ECO:0000313" key="9">
    <source>
        <dbReference type="Proteomes" id="UP000056968"/>
    </source>
</evidence>
<dbReference type="InterPro" id="IPR002196">
    <property type="entry name" value="Glyco_hydro_24"/>
</dbReference>
<dbReference type="AlphaFoldDB" id="A0A0S3F2S9"/>
<name>A0A0S3F2S9_9SPHN</name>
<keyword evidence="4 7" id="KW-0378">Hydrolase</keyword>
<dbReference type="PANTHER" id="PTHR38107:SF3">
    <property type="entry name" value="LYSOZYME RRRD-RELATED"/>
    <property type="match status" value="1"/>
</dbReference>
<evidence type="ECO:0000256" key="7">
    <source>
        <dbReference type="RuleBase" id="RU003788"/>
    </source>
</evidence>
<dbReference type="Proteomes" id="UP000056968">
    <property type="component" value="Chromosome"/>
</dbReference>
<evidence type="ECO:0000256" key="1">
    <source>
        <dbReference type="ARBA" id="ARBA00000632"/>
    </source>
</evidence>
<dbReference type="GO" id="GO:0042742">
    <property type="term" value="P:defense response to bacterium"/>
    <property type="evidence" value="ECO:0007669"/>
    <property type="project" value="UniProtKB-KW"/>
</dbReference>
<dbReference type="STRING" id="1332080.ATN00_17960"/>
<dbReference type="PANTHER" id="PTHR38107">
    <property type="match status" value="1"/>
</dbReference>
<dbReference type="EC" id="3.2.1.17" evidence="7"/>
<dbReference type="InterPro" id="IPR023347">
    <property type="entry name" value="Lysozyme_dom_sf"/>
</dbReference>
<dbReference type="Gene3D" id="1.10.530.40">
    <property type="match status" value="1"/>
</dbReference>
<comment type="similarity">
    <text evidence="7">Belongs to the glycosyl hydrolase 24 family.</text>
</comment>
<evidence type="ECO:0000313" key="8">
    <source>
        <dbReference type="EMBL" id="ALR21896.1"/>
    </source>
</evidence>
<evidence type="ECO:0000256" key="3">
    <source>
        <dbReference type="ARBA" id="ARBA00022638"/>
    </source>
</evidence>
<dbReference type="InterPro" id="IPR051018">
    <property type="entry name" value="Bacteriophage_GH24"/>
</dbReference>
<organism evidence="8 9">
    <name type="scientific">Sphingobium baderi</name>
    <dbReference type="NCBI Taxonomy" id="1332080"/>
    <lineage>
        <taxon>Bacteria</taxon>
        <taxon>Pseudomonadati</taxon>
        <taxon>Pseudomonadota</taxon>
        <taxon>Alphaproteobacteria</taxon>
        <taxon>Sphingomonadales</taxon>
        <taxon>Sphingomonadaceae</taxon>
        <taxon>Sphingobium</taxon>
    </lineage>
</organism>
<dbReference type="InterPro" id="IPR033907">
    <property type="entry name" value="Endolysin_autolysin"/>
</dbReference>
<evidence type="ECO:0000256" key="6">
    <source>
        <dbReference type="ARBA" id="ARBA00023295"/>
    </source>
</evidence>
<keyword evidence="3 7" id="KW-0081">Bacteriolytic enzyme</keyword>
<dbReference type="GO" id="GO:0003796">
    <property type="term" value="F:lysozyme activity"/>
    <property type="evidence" value="ECO:0007669"/>
    <property type="project" value="UniProtKB-EC"/>
</dbReference>
<protein>
    <recommendedName>
        <fullName evidence="7">Lysozyme</fullName>
        <ecNumber evidence="7">3.2.1.17</ecNumber>
    </recommendedName>
</protein>
<reference evidence="8 9" key="1">
    <citation type="submission" date="2015-11" db="EMBL/GenBank/DDBJ databases">
        <title>A Two-component Flavoprotein Monooxygenase System MeaXY Responsible for para-Hydroxylation of 2-Methyl-6-ethylaniline and 2,6-Diethylaniline in Sphingobium baderi DE-13.</title>
        <authorList>
            <person name="Cheng M."/>
            <person name="Meng Q."/>
            <person name="Yang Y."/>
            <person name="Chu C."/>
            <person name="Yan X."/>
            <person name="He J."/>
            <person name="Li S."/>
        </authorList>
    </citation>
    <scope>NUCLEOTIDE SEQUENCE [LARGE SCALE GENOMIC DNA]</scope>
    <source>
        <strain evidence="8 9">DE-13</strain>
    </source>
</reference>
<dbReference type="HAMAP" id="MF_04110">
    <property type="entry name" value="ENDOLYSIN_T4"/>
    <property type="match status" value="1"/>
</dbReference>
<sequence length="146" mass="16004">MTNNNKKRAGLALIKQYEGCKLKAYKCPAGIWTIGYGRTTNVKSGDTCSQTQADAWLIEEYDAFERQVLALVKVPLAANQLGALVSFTYNLGAQSLKESSLRRLLNEGDYEGAVVQFARWNKAGGKVLNGLVNRRAAETALFRSGI</sequence>
<proteinExistence type="inferred from homology"/>
<comment type="catalytic activity">
    <reaction evidence="1 7">
        <text>Hydrolysis of (1-&gt;4)-beta-linkages between N-acetylmuramic acid and N-acetyl-D-glucosamine residues in a peptidoglycan and between N-acetyl-D-glucosamine residues in chitodextrins.</text>
        <dbReference type="EC" id="3.2.1.17"/>
    </reaction>
</comment>
<keyword evidence="6 7" id="KW-0326">Glycosidase</keyword>